<evidence type="ECO:0000313" key="2">
    <source>
        <dbReference type="EMBL" id="CCG80863.1"/>
    </source>
</evidence>
<organism evidence="2 3">
    <name type="scientific">Taphrina deformans (strain PYCC 5710 / ATCC 11124 / CBS 356.35 / IMI 108563 / JCM 9778 / NBRC 8474)</name>
    <name type="common">Peach leaf curl fungus</name>
    <name type="synonym">Lalaria deformans</name>
    <dbReference type="NCBI Taxonomy" id="1097556"/>
    <lineage>
        <taxon>Eukaryota</taxon>
        <taxon>Fungi</taxon>
        <taxon>Dikarya</taxon>
        <taxon>Ascomycota</taxon>
        <taxon>Taphrinomycotina</taxon>
        <taxon>Taphrinomycetes</taxon>
        <taxon>Taphrinales</taxon>
        <taxon>Taphrinaceae</taxon>
        <taxon>Taphrina</taxon>
    </lineage>
</organism>
<dbReference type="AlphaFoldDB" id="R4X736"/>
<dbReference type="Proteomes" id="UP000013776">
    <property type="component" value="Unassembled WGS sequence"/>
</dbReference>
<dbReference type="STRING" id="1097556.R4X736"/>
<name>R4X736_TAPDE</name>
<dbReference type="OrthoDB" id="10255963at2759"/>
<dbReference type="PANTHER" id="PTHR30615">
    <property type="entry name" value="UNCHARACTERIZED PROTEIN YJBQ-RELATED"/>
    <property type="match status" value="1"/>
</dbReference>
<dbReference type="InterPro" id="IPR035917">
    <property type="entry name" value="YjbQ-like_sf"/>
</dbReference>
<proteinExistence type="inferred from homology"/>
<accession>R4X736</accession>
<dbReference type="NCBIfam" id="TIGR00149">
    <property type="entry name" value="TIGR00149_YjbQ"/>
    <property type="match status" value="1"/>
</dbReference>
<dbReference type="PIRSF" id="PIRSF004681">
    <property type="entry name" value="UCP004681"/>
    <property type="match status" value="1"/>
</dbReference>
<reference evidence="2 3" key="1">
    <citation type="journal article" date="2013" name="MBio">
        <title>Genome sequencing of the plant pathogen Taphrina deformans, the causal agent of peach leaf curl.</title>
        <authorList>
            <person name="Cisse O.H."/>
            <person name="Almeida J.M.G.C.F."/>
            <person name="Fonseca A."/>
            <person name="Kumar A.A."/>
            <person name="Salojaervi J."/>
            <person name="Overmyer K."/>
            <person name="Hauser P.M."/>
            <person name="Pagni M."/>
        </authorList>
    </citation>
    <scope>NUCLEOTIDE SEQUENCE [LARGE SCALE GENOMIC DNA]</scope>
    <source>
        <strain evidence="3">PYCC 5710 / ATCC 11124 / CBS 356.35 / IMI 108563 / JCM 9778 / NBRC 8474</strain>
    </source>
</reference>
<dbReference type="eggNOG" id="KOG3267">
    <property type="taxonomic scope" value="Eukaryota"/>
</dbReference>
<gene>
    <name evidence="2" type="ORF">TAPDE_000509</name>
</gene>
<dbReference type="PANTHER" id="PTHR30615:SF8">
    <property type="entry name" value="UPF0047 PROTEIN C4A8.02C"/>
    <property type="match status" value="1"/>
</dbReference>
<dbReference type="SUPFAM" id="SSF111038">
    <property type="entry name" value="YjbQ-like"/>
    <property type="match status" value="1"/>
</dbReference>
<comment type="similarity">
    <text evidence="1">Belongs to the UPF0047 family.</text>
</comment>
<keyword evidence="3" id="KW-1185">Reference proteome</keyword>
<evidence type="ECO:0000313" key="3">
    <source>
        <dbReference type="Proteomes" id="UP000013776"/>
    </source>
</evidence>
<evidence type="ECO:0000256" key="1">
    <source>
        <dbReference type="ARBA" id="ARBA00005534"/>
    </source>
</evidence>
<dbReference type="Gene3D" id="2.60.120.460">
    <property type="entry name" value="YjbQ-like"/>
    <property type="match status" value="1"/>
</dbReference>
<protein>
    <submittedName>
        <fullName evidence="2">Uncharacterized protein</fullName>
    </submittedName>
</protein>
<dbReference type="Pfam" id="PF01894">
    <property type="entry name" value="YjbQ"/>
    <property type="match status" value="1"/>
</dbReference>
<dbReference type="InterPro" id="IPR001602">
    <property type="entry name" value="UPF0047_YjbQ-like"/>
</dbReference>
<comment type="caution">
    <text evidence="2">The sequence shown here is derived from an EMBL/GenBank/DDBJ whole genome shotgun (WGS) entry which is preliminary data.</text>
</comment>
<dbReference type="VEuPathDB" id="FungiDB:TAPDE_000509"/>
<sequence length="147" mass="16408">MSFSQTSITLPSRSKGFYIITNEIVKAAPISQYKIGLCNIFLLHTSAAITINENWDADTRLDLSDAMDRIAPDQTKELGPTELYRHNAEGPDDMPSHIKSSLLGASLTVPIKDGKLALGQWQDIQLAEFRAMKHQRRLIVTIQGEKK</sequence>
<dbReference type="EMBL" id="CAHR02000016">
    <property type="protein sequence ID" value="CCG80863.1"/>
    <property type="molecule type" value="Genomic_DNA"/>
</dbReference>